<dbReference type="Gene3D" id="2.60.34.30">
    <property type="entry name" value="Competence, DNA-entry nuclease inhibitor, ComJ"/>
    <property type="match status" value="1"/>
</dbReference>
<keyword evidence="2" id="KW-1185">Reference proteome</keyword>
<organism evidence="1 2">
    <name type="scientific">Paenibacillus albicereus</name>
    <dbReference type="NCBI Taxonomy" id="2726185"/>
    <lineage>
        <taxon>Bacteria</taxon>
        <taxon>Bacillati</taxon>
        <taxon>Bacillota</taxon>
        <taxon>Bacilli</taxon>
        <taxon>Bacillales</taxon>
        <taxon>Paenibacillaceae</taxon>
        <taxon>Paenibacillus</taxon>
    </lineage>
</organism>
<sequence>MSNRSLSQPYSDWTDDHVGQGFAWREGSVSFGALGDVRSLVELELGERLPEPAADAVRVIVVPFHADGSGVAVGSILSATLTAELPAGSYALQFEAFMPGEDSEGPGRYRLAFAPSESPAARIVRQDEELDPPAELVLTATAAI</sequence>
<evidence type="ECO:0000313" key="2">
    <source>
        <dbReference type="Proteomes" id="UP000502136"/>
    </source>
</evidence>
<proteinExistence type="predicted"/>
<dbReference type="InterPro" id="IPR038691">
    <property type="entry name" value="ComJ_sf"/>
</dbReference>
<name>A0A6H2GWB9_9BACL</name>
<gene>
    <name evidence="1" type="ORF">HGI30_09305</name>
</gene>
<dbReference type="Pfam" id="PF11033">
    <property type="entry name" value="ComJ"/>
    <property type="match status" value="1"/>
</dbReference>
<protein>
    <submittedName>
        <fullName evidence="1">Competence protein</fullName>
    </submittedName>
</protein>
<dbReference type="InterPro" id="IPR020354">
    <property type="entry name" value="Competence_nuclease_inhibitor"/>
</dbReference>
<evidence type="ECO:0000313" key="1">
    <source>
        <dbReference type="EMBL" id="QJC51721.1"/>
    </source>
</evidence>
<dbReference type="EMBL" id="CP051428">
    <property type="protein sequence ID" value="QJC51721.1"/>
    <property type="molecule type" value="Genomic_DNA"/>
</dbReference>
<accession>A0A6H2GWB9</accession>
<dbReference type="KEGG" id="palr:HGI30_09305"/>
<reference evidence="1 2" key="1">
    <citation type="submission" date="2020-04" db="EMBL/GenBank/DDBJ databases">
        <title>Novel Paenibacillus strain UniB2 isolated from commercial digestive syrup.</title>
        <authorList>
            <person name="Thorat V."/>
            <person name="Kirdat K."/>
            <person name="Tiwarekar B."/>
            <person name="Yadav A."/>
        </authorList>
    </citation>
    <scope>NUCLEOTIDE SEQUENCE [LARGE SCALE GENOMIC DNA]</scope>
    <source>
        <strain evidence="1 2">UniB2</strain>
    </source>
</reference>
<dbReference type="AlphaFoldDB" id="A0A6H2GWB9"/>
<dbReference type="Proteomes" id="UP000502136">
    <property type="component" value="Chromosome"/>
</dbReference>